<dbReference type="CDD" id="cd03425">
    <property type="entry name" value="NUDIX_MutT_NudA_like"/>
    <property type="match status" value="1"/>
</dbReference>
<feature type="binding site" evidence="17">
    <location>
        <position position="28"/>
    </location>
    <ligand>
        <name>8-oxo-dGTP</name>
        <dbReference type="ChEBI" id="CHEBI:77896"/>
    </ligand>
</feature>
<dbReference type="PANTHER" id="PTHR47707:SF1">
    <property type="entry name" value="NUDIX HYDROLASE FAMILY PROTEIN"/>
    <property type="match status" value="1"/>
</dbReference>
<dbReference type="InterPro" id="IPR029119">
    <property type="entry name" value="MutY_C"/>
</dbReference>
<dbReference type="EMBL" id="RAQO01000003">
    <property type="protein sequence ID" value="RKF20859.1"/>
    <property type="molecule type" value="Genomic_DNA"/>
</dbReference>
<comment type="catalytic activity">
    <reaction evidence="11">
        <text>8-oxo-GTP + H2O = 8-oxo-GMP + diphosphate + H(+)</text>
        <dbReference type="Rhea" id="RHEA:67616"/>
        <dbReference type="ChEBI" id="CHEBI:15377"/>
        <dbReference type="ChEBI" id="CHEBI:15378"/>
        <dbReference type="ChEBI" id="CHEBI:33019"/>
        <dbReference type="ChEBI" id="CHEBI:143553"/>
        <dbReference type="ChEBI" id="CHEBI:145694"/>
    </reaction>
</comment>
<evidence type="ECO:0000256" key="4">
    <source>
        <dbReference type="ARBA" id="ARBA00022705"/>
    </source>
</evidence>
<evidence type="ECO:0000256" key="2">
    <source>
        <dbReference type="ARBA" id="ARBA00005582"/>
    </source>
</evidence>
<evidence type="ECO:0000256" key="16">
    <source>
        <dbReference type="ARBA" id="ARBA00042798"/>
    </source>
</evidence>
<dbReference type="Gene3D" id="3.90.79.10">
    <property type="entry name" value="Nucleoside Triphosphate Pyrophosphohydrolase"/>
    <property type="match status" value="1"/>
</dbReference>
<dbReference type="InterPro" id="IPR003561">
    <property type="entry name" value="Mutator_MutT"/>
</dbReference>
<keyword evidence="3" id="KW-0515">Mutator protein</keyword>
<dbReference type="GO" id="GO:0044716">
    <property type="term" value="F:8-oxo-GDP phosphatase activity"/>
    <property type="evidence" value="ECO:0007669"/>
    <property type="project" value="TreeGrafter"/>
</dbReference>
<dbReference type="GO" id="GO:0006281">
    <property type="term" value="P:DNA repair"/>
    <property type="evidence" value="ECO:0007669"/>
    <property type="project" value="UniProtKB-KW"/>
</dbReference>
<dbReference type="PRINTS" id="PR00502">
    <property type="entry name" value="NUDIXFAMILY"/>
</dbReference>
<keyword evidence="7" id="KW-0378">Hydrolase</keyword>
<evidence type="ECO:0000256" key="10">
    <source>
        <dbReference type="ARBA" id="ARBA00035861"/>
    </source>
</evidence>
<evidence type="ECO:0000313" key="20">
    <source>
        <dbReference type="EMBL" id="RKF20859.1"/>
    </source>
</evidence>
<dbReference type="GO" id="GO:0046872">
    <property type="term" value="F:metal ion binding"/>
    <property type="evidence" value="ECO:0007669"/>
    <property type="project" value="UniProtKB-KW"/>
</dbReference>
<evidence type="ECO:0000259" key="19">
    <source>
        <dbReference type="PROSITE" id="PS51462"/>
    </source>
</evidence>
<feature type="domain" description="Nudix hydrolase" evidence="19">
    <location>
        <begin position="3"/>
        <end position="131"/>
    </location>
</feature>
<dbReference type="InterPro" id="IPR047127">
    <property type="entry name" value="MutT-like"/>
</dbReference>
<evidence type="ECO:0000256" key="18">
    <source>
        <dbReference type="PIRSR" id="PIRSR603561-2"/>
    </source>
</evidence>
<dbReference type="Proteomes" id="UP000286482">
    <property type="component" value="Unassembled WGS sequence"/>
</dbReference>
<protein>
    <recommendedName>
        <fullName evidence="13">8-oxo-dGTP diphosphatase</fullName>
        <ecNumber evidence="12">3.6.1.55</ecNumber>
    </recommendedName>
    <alternativeName>
        <fullName evidence="16">7,8-dihydro-8-oxoguanine-triphosphatase</fullName>
    </alternativeName>
    <alternativeName>
        <fullName evidence="15">Mutator protein MutT</fullName>
    </alternativeName>
    <alternativeName>
        <fullName evidence="14">dGTP pyrophosphohydrolase</fullName>
    </alternativeName>
</protein>
<dbReference type="InterPro" id="IPR020476">
    <property type="entry name" value="Nudix_hydrolase"/>
</dbReference>
<evidence type="ECO:0000256" key="7">
    <source>
        <dbReference type="ARBA" id="ARBA00022801"/>
    </source>
</evidence>
<dbReference type="GO" id="GO:0035539">
    <property type="term" value="F:8-oxo-7,8-dihydrodeoxyguanosine triphosphate pyrophosphatase activity"/>
    <property type="evidence" value="ECO:0007669"/>
    <property type="project" value="UniProtKB-EC"/>
</dbReference>
<feature type="binding site" evidence="18">
    <location>
        <position position="57"/>
    </location>
    <ligand>
        <name>Mg(2+)</name>
        <dbReference type="ChEBI" id="CHEBI:18420"/>
    </ligand>
</feature>
<comment type="caution">
    <text evidence="20">The sequence shown here is derived from an EMBL/GenBank/DDBJ whole genome shotgun (WGS) entry which is preliminary data.</text>
</comment>
<dbReference type="GO" id="GO:0008413">
    <property type="term" value="F:8-oxo-7,8-dihydroguanosine triphosphate pyrophosphatase activity"/>
    <property type="evidence" value="ECO:0007669"/>
    <property type="project" value="InterPro"/>
</dbReference>
<keyword evidence="8 18" id="KW-0460">Magnesium</keyword>
<evidence type="ECO:0000256" key="5">
    <source>
        <dbReference type="ARBA" id="ARBA00022723"/>
    </source>
</evidence>
<name>A0A420EJI0_9ALTE</name>
<dbReference type="GO" id="GO:0044715">
    <property type="term" value="F:8-oxo-dGDP phosphatase activity"/>
    <property type="evidence" value="ECO:0007669"/>
    <property type="project" value="TreeGrafter"/>
</dbReference>
<evidence type="ECO:0000256" key="11">
    <source>
        <dbReference type="ARBA" id="ARBA00036904"/>
    </source>
</evidence>
<evidence type="ECO:0000256" key="9">
    <source>
        <dbReference type="ARBA" id="ARBA00023204"/>
    </source>
</evidence>
<dbReference type="RefSeq" id="WP_120353387.1">
    <property type="nucleotide sequence ID" value="NZ_RAQO01000003.1"/>
</dbReference>
<gene>
    <name evidence="20" type="primary">mutT</name>
    <name evidence="20" type="ORF">DBZ36_02655</name>
</gene>
<evidence type="ECO:0000256" key="8">
    <source>
        <dbReference type="ARBA" id="ARBA00022842"/>
    </source>
</evidence>
<sequence length="132" mass="14880">MSKIVRVAVGVILRAEEVLVAKRHEDQHQGGLWEFPGGKIEPQESASKALARELLEEVNLEVISLAQEPWLSLSHDYGDKRVELIVFIVRDFKGEAKGLEGQPLRWLKVQELETSDFPKANAVIISELKKLL</sequence>
<dbReference type="SUPFAM" id="SSF55811">
    <property type="entry name" value="Nudix"/>
    <property type="match status" value="1"/>
</dbReference>
<accession>A0A420EJI0</accession>
<evidence type="ECO:0000256" key="6">
    <source>
        <dbReference type="ARBA" id="ARBA00022763"/>
    </source>
</evidence>
<feature type="binding site" evidence="17">
    <location>
        <position position="23"/>
    </location>
    <ligand>
        <name>8-oxo-dGTP</name>
        <dbReference type="ChEBI" id="CHEBI:77896"/>
    </ligand>
</feature>
<dbReference type="InterPro" id="IPR020084">
    <property type="entry name" value="NUDIX_hydrolase_CS"/>
</dbReference>
<keyword evidence="6" id="KW-0227">DNA damage</keyword>
<dbReference type="InterPro" id="IPR000086">
    <property type="entry name" value="NUDIX_hydrolase_dom"/>
</dbReference>
<dbReference type="PROSITE" id="PS00893">
    <property type="entry name" value="NUDIX_BOX"/>
    <property type="match status" value="1"/>
</dbReference>
<evidence type="ECO:0000256" key="15">
    <source>
        <dbReference type="ARBA" id="ARBA00041979"/>
    </source>
</evidence>
<dbReference type="EC" id="3.6.1.55" evidence="12"/>
<feature type="binding site" evidence="17">
    <location>
        <position position="121"/>
    </location>
    <ligand>
        <name>8-oxo-dGTP</name>
        <dbReference type="ChEBI" id="CHEBI:77896"/>
    </ligand>
</feature>
<dbReference type="FunFam" id="3.90.79.10:FF:000014">
    <property type="entry name" value="8-oxo-dGTP diphosphatase MutT"/>
    <property type="match status" value="1"/>
</dbReference>
<evidence type="ECO:0000256" key="17">
    <source>
        <dbReference type="PIRSR" id="PIRSR603561-1"/>
    </source>
</evidence>
<dbReference type="AlphaFoldDB" id="A0A420EJI0"/>
<dbReference type="Pfam" id="PF14815">
    <property type="entry name" value="NUDIX_4"/>
    <property type="match status" value="1"/>
</dbReference>
<dbReference type="PANTHER" id="PTHR47707">
    <property type="entry name" value="8-OXO-DGTP DIPHOSPHATASE"/>
    <property type="match status" value="1"/>
</dbReference>
<dbReference type="OrthoDB" id="9810648at2"/>
<dbReference type="NCBIfam" id="TIGR00586">
    <property type="entry name" value="mutt"/>
    <property type="match status" value="1"/>
</dbReference>
<evidence type="ECO:0000256" key="12">
    <source>
        <dbReference type="ARBA" id="ARBA00038905"/>
    </source>
</evidence>
<keyword evidence="4" id="KW-0235">DNA replication</keyword>
<evidence type="ECO:0000256" key="14">
    <source>
        <dbReference type="ARBA" id="ARBA00041592"/>
    </source>
</evidence>
<dbReference type="InterPro" id="IPR015797">
    <property type="entry name" value="NUDIX_hydrolase-like_dom_sf"/>
</dbReference>
<feature type="binding site" evidence="17">
    <location>
        <begin position="34"/>
        <end position="37"/>
    </location>
    <ligand>
        <name>8-oxo-dGTP</name>
        <dbReference type="ChEBI" id="CHEBI:77896"/>
    </ligand>
</feature>
<comment type="cofactor">
    <cofactor evidence="1 18">
        <name>Mg(2+)</name>
        <dbReference type="ChEBI" id="CHEBI:18420"/>
    </cofactor>
</comment>
<evidence type="ECO:0000256" key="1">
    <source>
        <dbReference type="ARBA" id="ARBA00001946"/>
    </source>
</evidence>
<comment type="similarity">
    <text evidence="2">Belongs to the Nudix hydrolase family.</text>
</comment>
<dbReference type="PROSITE" id="PS51462">
    <property type="entry name" value="NUDIX"/>
    <property type="match status" value="1"/>
</dbReference>
<keyword evidence="5 18" id="KW-0479">Metal-binding</keyword>
<evidence type="ECO:0000256" key="13">
    <source>
        <dbReference type="ARBA" id="ARBA00040794"/>
    </source>
</evidence>
<comment type="catalytic activity">
    <reaction evidence="10">
        <text>8-oxo-dGTP + H2O = 8-oxo-dGMP + diphosphate + H(+)</text>
        <dbReference type="Rhea" id="RHEA:31575"/>
        <dbReference type="ChEBI" id="CHEBI:15377"/>
        <dbReference type="ChEBI" id="CHEBI:15378"/>
        <dbReference type="ChEBI" id="CHEBI:33019"/>
        <dbReference type="ChEBI" id="CHEBI:63224"/>
        <dbReference type="ChEBI" id="CHEBI:77896"/>
        <dbReference type="EC" id="3.6.1.55"/>
    </reaction>
</comment>
<organism evidence="20 21">
    <name type="scientific">Alginatibacterium sediminis</name>
    <dbReference type="NCBI Taxonomy" id="2164068"/>
    <lineage>
        <taxon>Bacteria</taxon>
        <taxon>Pseudomonadati</taxon>
        <taxon>Pseudomonadota</taxon>
        <taxon>Gammaproteobacteria</taxon>
        <taxon>Alteromonadales</taxon>
        <taxon>Alteromonadaceae</taxon>
        <taxon>Alginatibacterium</taxon>
    </lineage>
</organism>
<evidence type="ECO:0000313" key="21">
    <source>
        <dbReference type="Proteomes" id="UP000286482"/>
    </source>
</evidence>
<proteinExistence type="inferred from homology"/>
<evidence type="ECO:0000256" key="3">
    <source>
        <dbReference type="ARBA" id="ARBA00022457"/>
    </source>
</evidence>
<feature type="binding site" evidence="18">
    <location>
        <position position="37"/>
    </location>
    <ligand>
        <name>Mg(2+)</name>
        <dbReference type="ChEBI" id="CHEBI:18420"/>
    </ligand>
</feature>
<keyword evidence="9" id="KW-0234">DNA repair</keyword>
<reference evidence="20 21" key="1">
    <citation type="submission" date="2018-09" db="EMBL/GenBank/DDBJ databases">
        <authorList>
            <person name="Wang Z."/>
        </authorList>
    </citation>
    <scope>NUCLEOTIDE SEQUENCE [LARGE SCALE GENOMIC DNA]</scope>
    <source>
        <strain evidence="20 21">ALS 81</strain>
    </source>
</reference>
<keyword evidence="21" id="KW-1185">Reference proteome</keyword>
<dbReference type="GO" id="GO:0006260">
    <property type="term" value="P:DNA replication"/>
    <property type="evidence" value="ECO:0007669"/>
    <property type="project" value="UniProtKB-KW"/>
</dbReference>